<dbReference type="SUPFAM" id="SSF52087">
    <property type="entry name" value="CRAL/TRIO domain"/>
    <property type="match status" value="1"/>
</dbReference>
<dbReference type="Gene3D" id="3.40.525.10">
    <property type="entry name" value="CRAL-TRIO lipid binding domain"/>
    <property type="match status" value="1"/>
</dbReference>
<dbReference type="InterPro" id="IPR036865">
    <property type="entry name" value="CRAL-TRIO_dom_sf"/>
</dbReference>
<dbReference type="SUPFAM" id="SSF46938">
    <property type="entry name" value="CRAL/TRIO N-terminal domain"/>
    <property type="match status" value="1"/>
</dbReference>
<evidence type="ECO:0000313" key="3">
    <source>
        <dbReference type="Proteomes" id="UP000193498"/>
    </source>
</evidence>
<dbReference type="OrthoDB" id="75724at2759"/>
<dbReference type="EMBL" id="MCFE01000012">
    <property type="protein sequence ID" value="ORY06971.1"/>
    <property type="molecule type" value="Genomic_DNA"/>
</dbReference>
<feature type="domain" description="CRAL-TRIO" evidence="1">
    <location>
        <begin position="109"/>
        <end position="269"/>
    </location>
</feature>
<sequence length="356" mass="41455">MTNIETVESTTGHMKLSADELKNLRQLWLELLPRMREHPQNSISTEEGSTLGNIEKTFWRFVLYDHPDSLMLKFLRARKFDTLKARDMLLGALEWRIKEDVDNIVEKGEASLNQSLLQNGLAHFRGRDRVGRPLCMAYVHHWHPKAQSLNDFKQYIIWTLETGRLLIETNNDGKMSAIIDTSGFSMSKVDLAAAHFLVNCMEAYYPECLGNLYIVDAPWVFSGFWKMISPLLDPVIKSKIIFCKRKDLRQYLNPKEVMKCIGGDDPYEYQYIPPTAEELASARTSPSPEKRKAQQTYWRAAERFATITESWAIEPNRFEQEREEAALQFKQACIELQPFVRASTFYHRIEEISQYR</sequence>
<dbReference type="InterPro" id="IPR011074">
    <property type="entry name" value="CRAL/TRIO_N_dom"/>
</dbReference>
<dbReference type="SMART" id="SM01100">
    <property type="entry name" value="CRAL_TRIO_N"/>
    <property type="match status" value="1"/>
</dbReference>
<gene>
    <name evidence="2" type="ORF">K493DRAFT_273842</name>
</gene>
<dbReference type="InterPro" id="IPR001251">
    <property type="entry name" value="CRAL-TRIO_dom"/>
</dbReference>
<reference evidence="2 3" key="1">
    <citation type="submission" date="2016-07" db="EMBL/GenBank/DDBJ databases">
        <title>Pervasive Adenine N6-methylation of Active Genes in Fungi.</title>
        <authorList>
            <consortium name="DOE Joint Genome Institute"/>
            <person name="Mondo S.J."/>
            <person name="Dannebaum R.O."/>
            <person name="Kuo R.C."/>
            <person name="Labutti K."/>
            <person name="Haridas S."/>
            <person name="Kuo A."/>
            <person name="Salamov A."/>
            <person name="Ahrendt S.R."/>
            <person name="Lipzen A."/>
            <person name="Sullivan W."/>
            <person name="Andreopoulos W.B."/>
            <person name="Clum A."/>
            <person name="Lindquist E."/>
            <person name="Daum C."/>
            <person name="Ramamoorthy G.K."/>
            <person name="Gryganskyi A."/>
            <person name="Culley D."/>
            <person name="Magnuson J.K."/>
            <person name="James T.Y."/>
            <person name="O'Malley M.A."/>
            <person name="Stajich J.E."/>
            <person name="Spatafora J.W."/>
            <person name="Visel A."/>
            <person name="Grigoriev I.V."/>
        </authorList>
    </citation>
    <scope>NUCLEOTIDE SEQUENCE [LARGE SCALE GENOMIC DNA]</scope>
    <source>
        <strain evidence="2 3">CBS 931.73</strain>
    </source>
</reference>
<dbReference type="InParanoid" id="A0A1Y1Z9P8"/>
<evidence type="ECO:0000313" key="2">
    <source>
        <dbReference type="EMBL" id="ORY06971.1"/>
    </source>
</evidence>
<dbReference type="SMART" id="SM00516">
    <property type="entry name" value="SEC14"/>
    <property type="match status" value="1"/>
</dbReference>
<keyword evidence="3" id="KW-1185">Reference proteome</keyword>
<dbReference type="Pfam" id="PF03765">
    <property type="entry name" value="CRAL_TRIO_N"/>
    <property type="match status" value="1"/>
</dbReference>
<dbReference type="STRING" id="1314790.A0A1Y1Z9P8"/>
<dbReference type="CDD" id="cd00170">
    <property type="entry name" value="SEC14"/>
    <property type="match status" value="1"/>
</dbReference>
<dbReference type="InterPro" id="IPR052432">
    <property type="entry name" value="PITP/CRAL-TRIO"/>
</dbReference>
<proteinExistence type="predicted"/>
<comment type="caution">
    <text evidence="2">The sequence shown here is derived from an EMBL/GenBank/DDBJ whole genome shotgun (WGS) entry which is preliminary data.</text>
</comment>
<dbReference type="PANTHER" id="PTHR46590:SF1">
    <property type="entry name" value="PHOSPHATIDYLINOSITOL TRANSFER PROTEIN CSR1"/>
    <property type="match status" value="1"/>
</dbReference>
<dbReference type="PANTHER" id="PTHR46590">
    <property type="entry name" value="PHOSPHATIDYLINOSITOL TRANSFER PROTEIN CSR1-RELATED"/>
    <property type="match status" value="1"/>
</dbReference>
<name>A0A1Y1Z9P8_9FUNG</name>
<evidence type="ECO:0000259" key="1">
    <source>
        <dbReference type="PROSITE" id="PS50191"/>
    </source>
</evidence>
<protein>
    <submittedName>
        <fullName evidence="2">CRAL/TRIO domain-containing protein</fullName>
    </submittedName>
</protein>
<feature type="non-terminal residue" evidence="2">
    <location>
        <position position="1"/>
    </location>
</feature>
<organism evidence="2 3">
    <name type="scientific">Basidiobolus meristosporus CBS 931.73</name>
    <dbReference type="NCBI Taxonomy" id="1314790"/>
    <lineage>
        <taxon>Eukaryota</taxon>
        <taxon>Fungi</taxon>
        <taxon>Fungi incertae sedis</taxon>
        <taxon>Zoopagomycota</taxon>
        <taxon>Entomophthoromycotina</taxon>
        <taxon>Basidiobolomycetes</taxon>
        <taxon>Basidiobolales</taxon>
        <taxon>Basidiobolaceae</taxon>
        <taxon>Basidiobolus</taxon>
    </lineage>
</organism>
<dbReference type="PROSITE" id="PS50191">
    <property type="entry name" value="CRAL_TRIO"/>
    <property type="match status" value="1"/>
</dbReference>
<dbReference type="Proteomes" id="UP000193498">
    <property type="component" value="Unassembled WGS sequence"/>
</dbReference>
<dbReference type="InterPro" id="IPR036273">
    <property type="entry name" value="CRAL/TRIO_N_dom_sf"/>
</dbReference>
<accession>A0A1Y1Z9P8</accession>
<dbReference type="AlphaFoldDB" id="A0A1Y1Z9P8"/>
<dbReference type="Pfam" id="PF00650">
    <property type="entry name" value="CRAL_TRIO"/>
    <property type="match status" value="1"/>
</dbReference>